<proteinExistence type="predicted"/>
<reference evidence="1 2" key="1">
    <citation type="submission" date="2020-04" db="EMBL/GenBank/DDBJ databases">
        <title>Paeniglutamicibacter sp. ANT13_2, a novel actinomycete isolated from sediment in Antarctica.</title>
        <authorList>
            <person name="Sakdapetsiri C."/>
            <person name="Pinyakong O."/>
        </authorList>
    </citation>
    <scope>NUCLEOTIDE SEQUENCE [LARGE SCALE GENOMIC DNA]</scope>
    <source>
        <strain evidence="1 2">ANT13_2</strain>
    </source>
</reference>
<accession>A0ABX1G841</accession>
<comment type="caution">
    <text evidence="1">The sequence shown here is derived from an EMBL/GenBank/DDBJ whole genome shotgun (WGS) entry which is preliminary data.</text>
</comment>
<evidence type="ECO:0000313" key="2">
    <source>
        <dbReference type="Proteomes" id="UP000746595"/>
    </source>
</evidence>
<dbReference type="EMBL" id="JAAWVT010000011">
    <property type="protein sequence ID" value="NKG22417.1"/>
    <property type="molecule type" value="Genomic_DNA"/>
</dbReference>
<dbReference type="RefSeq" id="WP_168153196.1">
    <property type="nucleotide sequence ID" value="NZ_JAAWVT010000011.1"/>
</dbReference>
<organism evidence="1 2">
    <name type="scientific">Paeniglutamicibacter terrestris</name>
    <dbReference type="NCBI Taxonomy" id="2723403"/>
    <lineage>
        <taxon>Bacteria</taxon>
        <taxon>Bacillati</taxon>
        <taxon>Actinomycetota</taxon>
        <taxon>Actinomycetes</taxon>
        <taxon>Micrococcales</taxon>
        <taxon>Micrococcaceae</taxon>
        <taxon>Paeniglutamicibacter</taxon>
    </lineage>
</organism>
<keyword evidence="2" id="KW-1185">Reference proteome</keyword>
<protein>
    <submittedName>
        <fullName evidence="1">Uncharacterized protein</fullName>
    </submittedName>
</protein>
<name>A0ABX1G841_9MICC</name>
<evidence type="ECO:0000313" key="1">
    <source>
        <dbReference type="EMBL" id="NKG22417.1"/>
    </source>
</evidence>
<sequence>MHTDFERWEVLVKDQQRIGVRYQRLSAHVLLTRLLIDADPEPYRAESRIRMEPDTGIWEVNSFRNQLMEHTSISHRESGRFPTKSMPSFGEILMLKLALETPDEPLTYWHLDELLMDTPKTAATAHSEPNAMVRRVGEVQDLPIPQSHALRAQRFEAWVDGELKVTHWVDAANDVVCASWGEDVTAYRVPGTATEAGWLSLAGLDEGTVEFMARGFDA</sequence>
<dbReference type="Proteomes" id="UP000746595">
    <property type="component" value="Unassembled WGS sequence"/>
</dbReference>
<gene>
    <name evidence="1" type="ORF">HED64_17100</name>
</gene>